<evidence type="ECO:0000256" key="1">
    <source>
        <dbReference type="SAM" id="SignalP"/>
    </source>
</evidence>
<dbReference type="AlphaFoldDB" id="A0A392RFK3"/>
<comment type="caution">
    <text evidence="2">The sequence shown here is derived from an EMBL/GenBank/DDBJ whole genome shotgun (WGS) entry which is preliminary data.</text>
</comment>
<evidence type="ECO:0000313" key="2">
    <source>
        <dbReference type="EMBL" id="MCI34560.1"/>
    </source>
</evidence>
<sequence>LNSLALPLFYLASLFCFLESVYRSCVTPFLNQTFLLDLNGESEPELTSPQSLCISQTQYLDS</sequence>
<name>A0A392RFK3_9FABA</name>
<feature type="signal peptide" evidence="1">
    <location>
        <begin position="1"/>
        <end position="23"/>
    </location>
</feature>
<dbReference type="EMBL" id="LXQA010214902">
    <property type="protein sequence ID" value="MCI34560.1"/>
    <property type="molecule type" value="Genomic_DNA"/>
</dbReference>
<reference evidence="2 3" key="1">
    <citation type="journal article" date="2018" name="Front. Plant Sci.">
        <title>Red Clover (Trifolium pratense) and Zigzag Clover (T. medium) - A Picture of Genomic Similarities and Differences.</title>
        <authorList>
            <person name="Dluhosova J."/>
            <person name="Istvanek J."/>
            <person name="Nedelnik J."/>
            <person name="Repkova J."/>
        </authorList>
    </citation>
    <scope>NUCLEOTIDE SEQUENCE [LARGE SCALE GENOMIC DNA]</scope>
    <source>
        <strain evidence="3">cv. 10/8</strain>
        <tissue evidence="2">Leaf</tissue>
    </source>
</reference>
<accession>A0A392RFK3</accession>
<protein>
    <submittedName>
        <fullName evidence="2">Uncharacterized protein</fullName>
    </submittedName>
</protein>
<evidence type="ECO:0000313" key="3">
    <source>
        <dbReference type="Proteomes" id="UP000265520"/>
    </source>
</evidence>
<proteinExistence type="predicted"/>
<organism evidence="2 3">
    <name type="scientific">Trifolium medium</name>
    <dbReference type="NCBI Taxonomy" id="97028"/>
    <lineage>
        <taxon>Eukaryota</taxon>
        <taxon>Viridiplantae</taxon>
        <taxon>Streptophyta</taxon>
        <taxon>Embryophyta</taxon>
        <taxon>Tracheophyta</taxon>
        <taxon>Spermatophyta</taxon>
        <taxon>Magnoliopsida</taxon>
        <taxon>eudicotyledons</taxon>
        <taxon>Gunneridae</taxon>
        <taxon>Pentapetalae</taxon>
        <taxon>rosids</taxon>
        <taxon>fabids</taxon>
        <taxon>Fabales</taxon>
        <taxon>Fabaceae</taxon>
        <taxon>Papilionoideae</taxon>
        <taxon>50 kb inversion clade</taxon>
        <taxon>NPAAA clade</taxon>
        <taxon>Hologalegina</taxon>
        <taxon>IRL clade</taxon>
        <taxon>Trifolieae</taxon>
        <taxon>Trifolium</taxon>
    </lineage>
</organism>
<feature type="chain" id="PRO_5017242374" evidence="1">
    <location>
        <begin position="24"/>
        <end position="62"/>
    </location>
</feature>
<keyword evidence="3" id="KW-1185">Reference proteome</keyword>
<feature type="non-terminal residue" evidence="2">
    <location>
        <position position="1"/>
    </location>
</feature>
<keyword evidence="1" id="KW-0732">Signal</keyword>
<dbReference type="Proteomes" id="UP000265520">
    <property type="component" value="Unassembled WGS sequence"/>
</dbReference>